<gene>
    <name evidence="2" type="ORF">A2527_01270</name>
</gene>
<keyword evidence="1" id="KW-0732">Signal</keyword>
<evidence type="ECO:0000313" key="2">
    <source>
        <dbReference type="EMBL" id="OGG96547.1"/>
    </source>
</evidence>
<comment type="caution">
    <text evidence="2">The sequence shown here is derived from an EMBL/GenBank/DDBJ whole genome shotgun (WGS) entry which is preliminary data.</text>
</comment>
<proteinExistence type="predicted"/>
<dbReference type="EMBL" id="MFNE01000011">
    <property type="protein sequence ID" value="OGG96547.1"/>
    <property type="molecule type" value="Genomic_DNA"/>
</dbReference>
<name>A0A1F6GEL6_9PROT</name>
<reference evidence="2 3" key="1">
    <citation type="journal article" date="2016" name="Nat. Commun.">
        <title>Thousands of microbial genomes shed light on interconnected biogeochemical processes in an aquifer system.</title>
        <authorList>
            <person name="Anantharaman K."/>
            <person name="Brown C.T."/>
            <person name="Hug L.A."/>
            <person name="Sharon I."/>
            <person name="Castelle C.J."/>
            <person name="Probst A.J."/>
            <person name="Thomas B.C."/>
            <person name="Singh A."/>
            <person name="Wilkins M.J."/>
            <person name="Karaoz U."/>
            <person name="Brodie E.L."/>
            <person name="Williams K.H."/>
            <person name="Hubbard S.S."/>
            <person name="Banfield J.F."/>
        </authorList>
    </citation>
    <scope>NUCLEOTIDE SEQUENCE [LARGE SCALE GENOMIC DNA]</scope>
</reference>
<sequence>MKKVWVTCLCLLMSGTAWAYDFKIRAREHFDTMKLTYGEASSDNQTRNHSGIGPMLDFWFEEPFANSFGFAYGMTYINNNGETPYAQGSRDTEMWTTGIEGKHFFIKDGGLFGRWAASRQRLKSYDAFGELKGTSGYLGVGWEFHLGKIGLAFETGRVRASFERQITIESESPSIGVHFYGYI</sequence>
<feature type="signal peptide" evidence="1">
    <location>
        <begin position="1"/>
        <end position="19"/>
    </location>
</feature>
<evidence type="ECO:0000313" key="3">
    <source>
        <dbReference type="Proteomes" id="UP000178449"/>
    </source>
</evidence>
<evidence type="ECO:0000256" key="1">
    <source>
        <dbReference type="SAM" id="SignalP"/>
    </source>
</evidence>
<organism evidence="2 3">
    <name type="scientific">Candidatus Lambdaproteobacteria bacterium RIFOXYD2_FULL_50_16</name>
    <dbReference type="NCBI Taxonomy" id="1817772"/>
    <lineage>
        <taxon>Bacteria</taxon>
        <taxon>Pseudomonadati</taxon>
        <taxon>Pseudomonadota</taxon>
        <taxon>Candidatus Lambdaproteobacteria</taxon>
    </lineage>
</organism>
<feature type="chain" id="PRO_5009524682" description="Outer membrane protein beta-barrel domain-containing protein" evidence="1">
    <location>
        <begin position="20"/>
        <end position="183"/>
    </location>
</feature>
<dbReference type="Proteomes" id="UP000178449">
    <property type="component" value="Unassembled WGS sequence"/>
</dbReference>
<dbReference type="AlphaFoldDB" id="A0A1F6GEL6"/>
<accession>A0A1F6GEL6</accession>
<protein>
    <recommendedName>
        <fullName evidence="4">Outer membrane protein beta-barrel domain-containing protein</fullName>
    </recommendedName>
</protein>
<evidence type="ECO:0008006" key="4">
    <source>
        <dbReference type="Google" id="ProtNLM"/>
    </source>
</evidence>